<dbReference type="PANTHER" id="PTHR16288">
    <property type="entry name" value="WD40 REPEAT PROTEIN 4"/>
    <property type="match status" value="1"/>
</dbReference>
<feature type="region of interest" description="Disordered" evidence="7">
    <location>
        <begin position="496"/>
        <end position="517"/>
    </location>
</feature>
<evidence type="ECO:0000256" key="6">
    <source>
        <dbReference type="HAMAP-Rule" id="MF_03056"/>
    </source>
</evidence>
<name>A0ABP1E6B4_9APHY</name>
<evidence type="ECO:0000256" key="7">
    <source>
        <dbReference type="SAM" id="MobiDB-lite"/>
    </source>
</evidence>
<evidence type="ECO:0008006" key="10">
    <source>
        <dbReference type="Google" id="ProtNLM"/>
    </source>
</evidence>
<gene>
    <name evidence="8" type="ORF">GFSPODELE1_LOCUS10260</name>
</gene>
<sequence length="580" mass="63031">MSRFPHTALHLGSSRSVVISGPHIQVIDPKTGNVVHSTADVEEMEKEAIIKSGPVRCSTVDQGLSILVTAGEDKKLKVWQLEGLKLLSERELPKKPTNIRLTRDAKHILVSDKFGDIFSYPVTPDESSPANPSIPIAGTSKRGSLTSHENPSNGTLILGHTSLLTSFLLTEDEKFVISADRDEHIRVSWYPQGYVIERYCLGHKKFISAINIPRFAPTVLISGGGDPELRLWDWLSGKHLGDIPVLSVVESFIKTKPPSGHHDDGEGGDEKPGRRQGKGKKGKGKDKEKNQTPHAGDANAGESAKEEQGDDTGDIVMEEDSRDPATPLVAEGADASSSAAAQKTSDQTIFVLHRLETVDLNENGRFIVFSAIGASALFYTTFPSDPSSFAASEVFALDLVKPVIDFTVAEDNKIWVLLDSEFQPSEQRADTFGRASSAVSVLIWIGNKLDISDGAENPLLSTINSKCLISATQADLTILDLYAHLASMPKQVDLEHDSMQREDLSEIASTPGDKGKQLTQRELGRLKNKKALLKKIQEKQAKSQTPENITAADDVFLTGRESKKKKSDEPGGSDSVMTEA</sequence>
<evidence type="ECO:0000256" key="4">
    <source>
        <dbReference type="ARBA" id="ARBA00022737"/>
    </source>
</evidence>
<dbReference type="InterPro" id="IPR028884">
    <property type="entry name" value="Trm82"/>
</dbReference>
<accession>A0ABP1E6B4</accession>
<keyword evidence="5 6" id="KW-0539">Nucleus</keyword>
<evidence type="ECO:0000313" key="8">
    <source>
        <dbReference type="EMBL" id="CAL1715500.1"/>
    </source>
</evidence>
<dbReference type="SMART" id="SM00320">
    <property type="entry name" value="WD40"/>
    <property type="match status" value="3"/>
</dbReference>
<feature type="compositionally biased region" description="Acidic residues" evidence="7">
    <location>
        <begin position="308"/>
        <end position="321"/>
    </location>
</feature>
<comment type="similarity">
    <text evidence="6">Belongs to the WD repeat TRM82 family.</text>
</comment>
<dbReference type="EMBL" id="OZ037951">
    <property type="protein sequence ID" value="CAL1715500.1"/>
    <property type="molecule type" value="Genomic_DNA"/>
</dbReference>
<keyword evidence="2 6" id="KW-0853">WD repeat</keyword>
<evidence type="ECO:0000313" key="9">
    <source>
        <dbReference type="Proteomes" id="UP001497453"/>
    </source>
</evidence>
<feature type="region of interest" description="Disordered" evidence="7">
    <location>
        <begin position="537"/>
        <end position="580"/>
    </location>
</feature>
<feature type="compositionally biased region" description="Basic and acidic residues" evidence="7">
    <location>
        <begin position="260"/>
        <end position="273"/>
    </location>
</feature>
<comment type="function">
    <text evidence="6">Required for the formation of N(7)-methylguanine at position 46 (m7G46) in tRNA. In the complex, it is required to stabilize and induce conformational changes of the catalytic subunit.</text>
</comment>
<evidence type="ECO:0000256" key="1">
    <source>
        <dbReference type="ARBA" id="ARBA00004123"/>
    </source>
</evidence>
<comment type="pathway">
    <text evidence="6">tRNA modification; N(7)-methylguanine-tRNA biosynthesis.</text>
</comment>
<comment type="subcellular location">
    <subcellularLocation>
        <location evidence="1 6">Nucleus</location>
    </subcellularLocation>
</comment>
<feature type="compositionally biased region" description="Polar residues" evidence="7">
    <location>
        <begin position="141"/>
        <end position="152"/>
    </location>
</feature>
<evidence type="ECO:0000256" key="2">
    <source>
        <dbReference type="ARBA" id="ARBA00022574"/>
    </source>
</evidence>
<keyword evidence="3 6" id="KW-0819">tRNA processing</keyword>
<feature type="region of interest" description="Disordered" evidence="7">
    <location>
        <begin position="123"/>
        <end position="152"/>
    </location>
</feature>
<feature type="region of interest" description="Disordered" evidence="7">
    <location>
        <begin position="254"/>
        <end position="341"/>
    </location>
</feature>
<dbReference type="InterPro" id="IPR001680">
    <property type="entry name" value="WD40_rpt"/>
</dbReference>
<keyword evidence="9" id="KW-1185">Reference proteome</keyword>
<proteinExistence type="inferred from homology"/>
<keyword evidence="4 6" id="KW-0677">Repeat</keyword>
<dbReference type="PANTHER" id="PTHR16288:SF0">
    <property type="entry name" value="TRNA (GUANINE-N(7)-)-METHYLTRANSFERASE NON-CATALYTIC SUBUNIT WDR4"/>
    <property type="match status" value="1"/>
</dbReference>
<protein>
    <recommendedName>
        <fullName evidence="10">Transfer RNA methyltransferase 82</fullName>
    </recommendedName>
</protein>
<organism evidence="8 9">
    <name type="scientific">Somion occarium</name>
    <dbReference type="NCBI Taxonomy" id="3059160"/>
    <lineage>
        <taxon>Eukaryota</taxon>
        <taxon>Fungi</taxon>
        <taxon>Dikarya</taxon>
        <taxon>Basidiomycota</taxon>
        <taxon>Agaricomycotina</taxon>
        <taxon>Agaricomycetes</taxon>
        <taxon>Polyporales</taxon>
        <taxon>Cerrenaceae</taxon>
        <taxon>Somion</taxon>
    </lineage>
</organism>
<evidence type="ECO:0000256" key="5">
    <source>
        <dbReference type="ARBA" id="ARBA00023242"/>
    </source>
</evidence>
<dbReference type="Gene3D" id="2.130.10.10">
    <property type="entry name" value="YVTN repeat-like/Quinoprotein amine dehydrogenase"/>
    <property type="match status" value="1"/>
</dbReference>
<dbReference type="Proteomes" id="UP001497453">
    <property type="component" value="Chromosome 8"/>
</dbReference>
<dbReference type="SUPFAM" id="SSF50978">
    <property type="entry name" value="WD40 repeat-like"/>
    <property type="match status" value="1"/>
</dbReference>
<reference evidence="9" key="1">
    <citation type="submission" date="2024-04" db="EMBL/GenBank/DDBJ databases">
        <authorList>
            <person name="Shaw F."/>
            <person name="Minotto A."/>
        </authorList>
    </citation>
    <scope>NUCLEOTIDE SEQUENCE [LARGE SCALE GENOMIC DNA]</scope>
</reference>
<dbReference type="InterPro" id="IPR015943">
    <property type="entry name" value="WD40/YVTN_repeat-like_dom_sf"/>
</dbReference>
<feature type="compositionally biased region" description="Basic residues" evidence="7">
    <location>
        <begin position="274"/>
        <end position="284"/>
    </location>
</feature>
<dbReference type="InterPro" id="IPR036322">
    <property type="entry name" value="WD40_repeat_dom_sf"/>
</dbReference>
<evidence type="ECO:0000256" key="3">
    <source>
        <dbReference type="ARBA" id="ARBA00022694"/>
    </source>
</evidence>
<dbReference type="HAMAP" id="MF_03056">
    <property type="entry name" value="TRM82"/>
    <property type="match status" value="1"/>
</dbReference>